<dbReference type="PANTHER" id="PTHR20978">
    <property type="entry name" value="SPLICING FACTOR 3B SUBUNIT 5"/>
    <property type="match status" value="1"/>
</dbReference>
<dbReference type="CTD" id="6751303"/>
<gene>
    <name evidence="2" type="ORF">TRIADDRAFT_20490</name>
</gene>
<dbReference type="EMBL" id="DS985242">
    <property type="protein sequence ID" value="EDV28254.1"/>
    <property type="molecule type" value="Genomic_DNA"/>
</dbReference>
<dbReference type="eggNOG" id="KOG3485">
    <property type="taxonomic scope" value="Eukaryota"/>
</dbReference>
<dbReference type="FunCoup" id="B3RPW7">
    <property type="interactions" value="1295"/>
</dbReference>
<proteinExistence type="inferred from homology"/>
<dbReference type="OrthoDB" id="274726at2759"/>
<dbReference type="Pfam" id="PF07189">
    <property type="entry name" value="SF3b10"/>
    <property type="match status" value="1"/>
</dbReference>
<dbReference type="RefSeq" id="XP_002110088.1">
    <property type="nucleotide sequence ID" value="XM_002110052.1"/>
</dbReference>
<evidence type="ECO:0000256" key="1">
    <source>
        <dbReference type="ARBA" id="ARBA00009568"/>
    </source>
</evidence>
<dbReference type="STRING" id="10228.B3RPW7"/>
<dbReference type="InParanoid" id="B3RPW7"/>
<evidence type="ECO:0000313" key="3">
    <source>
        <dbReference type="Proteomes" id="UP000009022"/>
    </source>
</evidence>
<evidence type="ECO:0000313" key="2">
    <source>
        <dbReference type="EMBL" id="EDV28254.1"/>
    </source>
</evidence>
<dbReference type="AlphaFoldDB" id="B3RPW7"/>
<accession>B3RPW7</accession>
<dbReference type="Proteomes" id="UP000009022">
    <property type="component" value="Unassembled WGS sequence"/>
</dbReference>
<evidence type="ECO:0008006" key="4">
    <source>
        <dbReference type="Google" id="ProtNLM"/>
    </source>
</evidence>
<reference evidence="2 3" key="1">
    <citation type="journal article" date="2008" name="Nature">
        <title>The Trichoplax genome and the nature of placozoans.</title>
        <authorList>
            <person name="Srivastava M."/>
            <person name="Begovic E."/>
            <person name="Chapman J."/>
            <person name="Putnam N.H."/>
            <person name="Hellsten U."/>
            <person name="Kawashima T."/>
            <person name="Kuo A."/>
            <person name="Mitros T."/>
            <person name="Salamov A."/>
            <person name="Carpenter M.L."/>
            <person name="Signorovitch A.Y."/>
            <person name="Moreno M.A."/>
            <person name="Kamm K."/>
            <person name="Grimwood J."/>
            <person name="Schmutz J."/>
            <person name="Shapiro H."/>
            <person name="Grigoriev I.V."/>
            <person name="Buss L.W."/>
            <person name="Schierwater B."/>
            <person name="Dellaporta S.L."/>
            <person name="Rokhsar D.S."/>
        </authorList>
    </citation>
    <scope>NUCLEOTIDE SEQUENCE [LARGE SCALE GENOMIC DNA]</scope>
    <source>
        <strain evidence="2 3">Grell-BS-1999</strain>
    </source>
</reference>
<dbReference type="GO" id="GO:0005686">
    <property type="term" value="C:U2 snRNP"/>
    <property type="evidence" value="ECO:0000318"/>
    <property type="project" value="GO_Central"/>
</dbReference>
<dbReference type="PANTHER" id="PTHR20978:SF0">
    <property type="entry name" value="SPLICING FACTOR 3B SUBUNIT 5"/>
    <property type="match status" value="1"/>
</dbReference>
<keyword evidence="3" id="KW-1185">Reference proteome</keyword>
<dbReference type="GO" id="GO:0000398">
    <property type="term" value="P:mRNA splicing, via spliceosome"/>
    <property type="evidence" value="ECO:0000318"/>
    <property type="project" value="GO_Central"/>
</dbReference>
<protein>
    <recommendedName>
        <fullName evidence="4">Splicing factor 3B subunit 5</fullName>
    </recommendedName>
</protein>
<dbReference type="GO" id="GO:0071011">
    <property type="term" value="C:precatalytic spliceosome"/>
    <property type="evidence" value="ECO:0000318"/>
    <property type="project" value="GO_Central"/>
</dbReference>
<name>B3RPW7_TRIAD</name>
<dbReference type="OMA" id="YDRFNIH"/>
<comment type="similarity">
    <text evidence="1">Belongs to the SF3B5 family.</text>
</comment>
<dbReference type="PIRSF" id="PIRSF037010">
    <property type="entry name" value="Splicing_factor_3B_subunit_5"/>
    <property type="match status" value="1"/>
</dbReference>
<feature type="non-terminal residue" evidence="2">
    <location>
        <position position="1"/>
    </location>
</feature>
<organism evidence="2 3">
    <name type="scientific">Trichoplax adhaerens</name>
    <name type="common">Trichoplax reptans</name>
    <dbReference type="NCBI Taxonomy" id="10228"/>
    <lineage>
        <taxon>Eukaryota</taxon>
        <taxon>Metazoa</taxon>
        <taxon>Placozoa</taxon>
        <taxon>Uniplacotomia</taxon>
        <taxon>Trichoplacea</taxon>
        <taxon>Trichoplacidae</taxon>
        <taxon>Trichoplax</taxon>
    </lineage>
</organism>
<dbReference type="HOGENOM" id="CLU_138804_3_1_1"/>
<dbReference type="InterPro" id="IPR017089">
    <property type="entry name" value="Splicing_factor_3B_subunit_5"/>
</dbReference>
<dbReference type="GeneID" id="6751303"/>
<dbReference type="KEGG" id="tad:TRIADDRAFT_20490"/>
<dbReference type="PhylomeDB" id="B3RPW7"/>
<sequence length="84" mass="9950">DRYNIHSQVEHLQSKYVGTGHADTTKYEWMNNQHRDTYASFIGHHDLLSYFALVDNESRERIRFVMLQKMLQPCGPPPEKLETE</sequence>
<dbReference type="InterPro" id="IPR009846">
    <property type="entry name" value="SF3b5/RDS3-10"/>
</dbReference>